<dbReference type="PANTHER" id="PTHR24559">
    <property type="entry name" value="TRANSPOSON TY3-I GAG-POL POLYPROTEIN"/>
    <property type="match status" value="1"/>
</dbReference>
<dbReference type="PANTHER" id="PTHR24559:SF444">
    <property type="entry name" value="REVERSE TRANSCRIPTASE DOMAIN-CONTAINING PROTEIN"/>
    <property type="match status" value="1"/>
</dbReference>
<proteinExistence type="predicted"/>
<evidence type="ECO:0000313" key="3">
    <source>
        <dbReference type="Proteomes" id="UP000499080"/>
    </source>
</evidence>
<protein>
    <recommendedName>
        <fullName evidence="4">Retrovirus-related Pol polyprotein from transposon 297</fullName>
    </recommendedName>
</protein>
<sequence>MFPNYSNHIHTNENTFSNSNDTFDINENEENTTEQESFIGNVFKKVLIPANSQHYINIKLDDIDIAELVVCDLIEHKIHLTDQIPTRQKPYRVPYNLKPEMMKQIIVLLEPGIIQASKSPFCASALLVKKADKSYRLVAYLRKLNKKTIPDTFPLPNLTEMIDNLSGAKHFSTLDLS</sequence>
<evidence type="ECO:0008006" key="4">
    <source>
        <dbReference type="Google" id="ProtNLM"/>
    </source>
</evidence>
<name>A0A4Y2RNS2_ARAVE</name>
<dbReference type="EMBL" id="BGPR01145872">
    <property type="protein sequence ID" value="GBN76555.1"/>
    <property type="molecule type" value="Genomic_DNA"/>
</dbReference>
<accession>A0A4Y2RNS2</accession>
<dbReference type="InterPro" id="IPR053134">
    <property type="entry name" value="RNA-dir_DNA_polymerase"/>
</dbReference>
<feature type="compositionally biased region" description="Polar residues" evidence="1">
    <location>
        <begin position="1"/>
        <end position="23"/>
    </location>
</feature>
<dbReference type="GO" id="GO:0071897">
    <property type="term" value="P:DNA biosynthetic process"/>
    <property type="evidence" value="ECO:0007669"/>
    <property type="project" value="UniProtKB-ARBA"/>
</dbReference>
<evidence type="ECO:0000313" key="2">
    <source>
        <dbReference type="EMBL" id="GBN76555.1"/>
    </source>
</evidence>
<dbReference type="OrthoDB" id="10069439at2759"/>
<dbReference type="SUPFAM" id="SSF56672">
    <property type="entry name" value="DNA/RNA polymerases"/>
    <property type="match status" value="1"/>
</dbReference>
<dbReference type="InterPro" id="IPR043502">
    <property type="entry name" value="DNA/RNA_pol_sf"/>
</dbReference>
<reference evidence="2 3" key="1">
    <citation type="journal article" date="2019" name="Sci. Rep.">
        <title>Orb-weaving spider Araneus ventricosus genome elucidates the spidroin gene catalogue.</title>
        <authorList>
            <person name="Kono N."/>
            <person name="Nakamura H."/>
            <person name="Ohtoshi R."/>
            <person name="Moran D.A.P."/>
            <person name="Shinohara A."/>
            <person name="Yoshida Y."/>
            <person name="Fujiwara M."/>
            <person name="Mori M."/>
            <person name="Tomita M."/>
            <person name="Arakawa K."/>
        </authorList>
    </citation>
    <scope>NUCLEOTIDE SEQUENCE [LARGE SCALE GENOMIC DNA]</scope>
</reference>
<dbReference type="Proteomes" id="UP000499080">
    <property type="component" value="Unassembled WGS sequence"/>
</dbReference>
<organism evidence="2 3">
    <name type="scientific">Araneus ventricosus</name>
    <name type="common">Orbweaver spider</name>
    <name type="synonym">Epeira ventricosa</name>
    <dbReference type="NCBI Taxonomy" id="182803"/>
    <lineage>
        <taxon>Eukaryota</taxon>
        <taxon>Metazoa</taxon>
        <taxon>Ecdysozoa</taxon>
        <taxon>Arthropoda</taxon>
        <taxon>Chelicerata</taxon>
        <taxon>Arachnida</taxon>
        <taxon>Araneae</taxon>
        <taxon>Araneomorphae</taxon>
        <taxon>Entelegynae</taxon>
        <taxon>Araneoidea</taxon>
        <taxon>Araneidae</taxon>
        <taxon>Araneus</taxon>
    </lineage>
</organism>
<dbReference type="AlphaFoldDB" id="A0A4Y2RNS2"/>
<dbReference type="Gene3D" id="3.30.70.270">
    <property type="match status" value="1"/>
</dbReference>
<feature type="region of interest" description="Disordered" evidence="1">
    <location>
        <begin position="1"/>
        <end position="25"/>
    </location>
</feature>
<gene>
    <name evidence="2" type="ORF">AVEN_232626_1</name>
</gene>
<keyword evidence="3" id="KW-1185">Reference proteome</keyword>
<comment type="caution">
    <text evidence="2">The sequence shown here is derived from an EMBL/GenBank/DDBJ whole genome shotgun (WGS) entry which is preliminary data.</text>
</comment>
<evidence type="ECO:0000256" key="1">
    <source>
        <dbReference type="SAM" id="MobiDB-lite"/>
    </source>
</evidence>
<dbReference type="InterPro" id="IPR043128">
    <property type="entry name" value="Rev_trsase/Diguanyl_cyclase"/>
</dbReference>
<dbReference type="Gene3D" id="3.10.10.10">
    <property type="entry name" value="HIV Type 1 Reverse Transcriptase, subunit A, domain 1"/>
    <property type="match status" value="1"/>
</dbReference>